<organism evidence="2 3">
    <name type="scientific">Roridomyces roridus</name>
    <dbReference type="NCBI Taxonomy" id="1738132"/>
    <lineage>
        <taxon>Eukaryota</taxon>
        <taxon>Fungi</taxon>
        <taxon>Dikarya</taxon>
        <taxon>Basidiomycota</taxon>
        <taxon>Agaricomycotina</taxon>
        <taxon>Agaricomycetes</taxon>
        <taxon>Agaricomycetidae</taxon>
        <taxon>Agaricales</taxon>
        <taxon>Marasmiineae</taxon>
        <taxon>Mycenaceae</taxon>
        <taxon>Roridomyces</taxon>
    </lineage>
</organism>
<name>A0AAD7C5L7_9AGAR</name>
<feature type="non-terminal residue" evidence="2">
    <location>
        <position position="1"/>
    </location>
</feature>
<dbReference type="AlphaFoldDB" id="A0AAD7C5L7"/>
<accession>A0AAD7C5L7</accession>
<proteinExistence type="predicted"/>
<comment type="caution">
    <text evidence="2">The sequence shown here is derived from an EMBL/GenBank/DDBJ whole genome shotgun (WGS) entry which is preliminary data.</text>
</comment>
<dbReference type="EMBL" id="JARKIF010000005">
    <property type="protein sequence ID" value="KAJ7639291.1"/>
    <property type="molecule type" value="Genomic_DNA"/>
</dbReference>
<gene>
    <name evidence="2" type="ORF">FB45DRAFT_905215</name>
</gene>
<dbReference type="Proteomes" id="UP001221142">
    <property type="component" value="Unassembled WGS sequence"/>
</dbReference>
<evidence type="ECO:0000259" key="1">
    <source>
        <dbReference type="Pfam" id="PF12937"/>
    </source>
</evidence>
<feature type="domain" description="F-box" evidence="1">
    <location>
        <begin position="4"/>
        <end position="57"/>
    </location>
</feature>
<dbReference type="InterPro" id="IPR001810">
    <property type="entry name" value="F-box_dom"/>
</dbReference>
<sequence>PAPELPTEILLNIFKQAIDSGPFEPGGTAMALALSQVCAAWRAVALDCPEFWRHIRLSSASSLSKLAEISSRSKGGHISVAMDHRQPSPTRTITHQWSLLNSLTGHRERIHTLSVIAPIRVLDLLSSVLFRARHDWPHLRCLNIAQGYPSRTETAELWNIGVTDWRHLLPSLDRLSIVGVTPTLYDYELRLKELHVKESDYFTLARHSPTESDYGVRFTSYFREIQKLSIVSSPLPAALQLWTPCGHNHYLPHSFASPLRGQPSRCPRTFLAMLRMPALEHLM</sequence>
<evidence type="ECO:0000313" key="2">
    <source>
        <dbReference type="EMBL" id="KAJ7639291.1"/>
    </source>
</evidence>
<dbReference type="Pfam" id="PF12937">
    <property type="entry name" value="F-box-like"/>
    <property type="match status" value="1"/>
</dbReference>
<feature type="non-terminal residue" evidence="2">
    <location>
        <position position="283"/>
    </location>
</feature>
<evidence type="ECO:0000313" key="3">
    <source>
        <dbReference type="Proteomes" id="UP001221142"/>
    </source>
</evidence>
<protein>
    <recommendedName>
        <fullName evidence="1">F-box domain-containing protein</fullName>
    </recommendedName>
</protein>
<keyword evidence="3" id="KW-1185">Reference proteome</keyword>
<dbReference type="Gene3D" id="1.20.1280.50">
    <property type="match status" value="1"/>
</dbReference>
<reference evidence="2" key="1">
    <citation type="submission" date="2023-03" db="EMBL/GenBank/DDBJ databases">
        <title>Massive genome expansion in bonnet fungi (Mycena s.s.) driven by repeated elements and novel gene families across ecological guilds.</title>
        <authorList>
            <consortium name="Lawrence Berkeley National Laboratory"/>
            <person name="Harder C.B."/>
            <person name="Miyauchi S."/>
            <person name="Viragh M."/>
            <person name="Kuo A."/>
            <person name="Thoen E."/>
            <person name="Andreopoulos B."/>
            <person name="Lu D."/>
            <person name="Skrede I."/>
            <person name="Drula E."/>
            <person name="Henrissat B."/>
            <person name="Morin E."/>
            <person name="Kohler A."/>
            <person name="Barry K."/>
            <person name="LaButti K."/>
            <person name="Morin E."/>
            <person name="Salamov A."/>
            <person name="Lipzen A."/>
            <person name="Mereny Z."/>
            <person name="Hegedus B."/>
            <person name="Baldrian P."/>
            <person name="Stursova M."/>
            <person name="Weitz H."/>
            <person name="Taylor A."/>
            <person name="Grigoriev I.V."/>
            <person name="Nagy L.G."/>
            <person name="Martin F."/>
            <person name="Kauserud H."/>
        </authorList>
    </citation>
    <scope>NUCLEOTIDE SEQUENCE</scope>
    <source>
        <strain evidence="2">9284</strain>
    </source>
</reference>